<dbReference type="Gene3D" id="2.60.40.1710">
    <property type="entry name" value="Subtilisin-like superfamily"/>
    <property type="match status" value="1"/>
</dbReference>
<dbReference type="PROSITE" id="PS00138">
    <property type="entry name" value="SUBTILASE_SER"/>
    <property type="match status" value="1"/>
</dbReference>
<proteinExistence type="inferred from homology"/>
<dbReference type="Pfam" id="PF02225">
    <property type="entry name" value="PA"/>
    <property type="match status" value="1"/>
</dbReference>
<dbReference type="GO" id="GO:0016020">
    <property type="term" value="C:membrane"/>
    <property type="evidence" value="ECO:0007669"/>
    <property type="project" value="InterPro"/>
</dbReference>
<evidence type="ECO:0000313" key="16">
    <source>
        <dbReference type="Proteomes" id="UP000789831"/>
    </source>
</evidence>
<dbReference type="PANTHER" id="PTHR43806:SF66">
    <property type="entry name" value="SERIN ENDOPEPTIDASE"/>
    <property type="match status" value="1"/>
</dbReference>
<dbReference type="InterPro" id="IPR046450">
    <property type="entry name" value="PA_dom_sf"/>
</dbReference>
<dbReference type="InterPro" id="IPR023827">
    <property type="entry name" value="Peptidase_S8_Asp-AS"/>
</dbReference>
<evidence type="ECO:0000259" key="13">
    <source>
        <dbReference type="Pfam" id="PF02225"/>
    </source>
</evidence>
<organism evidence="15 16">
    <name type="scientific">Ambispora gerdemannii</name>
    <dbReference type="NCBI Taxonomy" id="144530"/>
    <lineage>
        <taxon>Eukaryota</taxon>
        <taxon>Fungi</taxon>
        <taxon>Fungi incertae sedis</taxon>
        <taxon>Mucoromycota</taxon>
        <taxon>Glomeromycotina</taxon>
        <taxon>Glomeromycetes</taxon>
        <taxon>Archaeosporales</taxon>
        <taxon>Ambisporaceae</taxon>
        <taxon>Ambispora</taxon>
    </lineage>
</organism>
<protein>
    <submittedName>
        <fullName evidence="15">121_t:CDS:1</fullName>
    </submittedName>
</protein>
<dbReference type="GO" id="GO:0005615">
    <property type="term" value="C:extracellular space"/>
    <property type="evidence" value="ECO:0007669"/>
    <property type="project" value="TreeGrafter"/>
</dbReference>
<evidence type="ECO:0000259" key="14">
    <source>
        <dbReference type="Pfam" id="PF06280"/>
    </source>
</evidence>
<dbReference type="GO" id="GO:0006508">
    <property type="term" value="P:proteolysis"/>
    <property type="evidence" value="ECO:0007669"/>
    <property type="project" value="UniProtKB-KW"/>
</dbReference>
<dbReference type="Gene3D" id="3.40.50.200">
    <property type="entry name" value="Peptidase S8/S53 domain"/>
    <property type="match status" value="1"/>
</dbReference>
<dbReference type="InterPro" id="IPR036852">
    <property type="entry name" value="Peptidase_S8/S53_dom_sf"/>
</dbReference>
<dbReference type="InterPro" id="IPR023828">
    <property type="entry name" value="Peptidase_S8_Ser-AS"/>
</dbReference>
<evidence type="ECO:0000256" key="11">
    <source>
        <dbReference type="SAM" id="SignalP"/>
    </source>
</evidence>
<feature type="chain" id="PRO_5040318952" evidence="11">
    <location>
        <begin position="25"/>
        <end position="922"/>
    </location>
</feature>
<feature type="domain" description="Peptidase S8/S53" evidence="12">
    <location>
        <begin position="169"/>
        <end position="597"/>
    </location>
</feature>
<keyword evidence="4 9" id="KW-0645">Protease</keyword>
<dbReference type="InterPro" id="IPR000209">
    <property type="entry name" value="Peptidase_S8/S53_dom"/>
</dbReference>
<feature type="domain" description="PA" evidence="13">
    <location>
        <begin position="395"/>
        <end position="466"/>
    </location>
</feature>
<keyword evidence="3" id="KW-0964">Secreted</keyword>
<evidence type="ECO:0000256" key="5">
    <source>
        <dbReference type="ARBA" id="ARBA00022729"/>
    </source>
</evidence>
<evidence type="ECO:0000256" key="9">
    <source>
        <dbReference type="PROSITE-ProRule" id="PRU01240"/>
    </source>
</evidence>
<dbReference type="SUPFAM" id="SSF52025">
    <property type="entry name" value="PA domain"/>
    <property type="match status" value="1"/>
</dbReference>
<accession>A0A9N9A022</accession>
<dbReference type="InterPro" id="IPR034187">
    <property type="entry name" value="Peptidases_S8_5"/>
</dbReference>
<dbReference type="PANTHER" id="PTHR43806">
    <property type="entry name" value="PEPTIDASE S8"/>
    <property type="match status" value="1"/>
</dbReference>
<feature type="domain" description="C5a peptidase/Subtilisin-like protease SBT2-like Fn3-like" evidence="14">
    <location>
        <begin position="617"/>
        <end position="731"/>
    </location>
</feature>
<evidence type="ECO:0000256" key="8">
    <source>
        <dbReference type="PIRSR" id="PIRSR615500-1"/>
    </source>
</evidence>
<evidence type="ECO:0000256" key="7">
    <source>
        <dbReference type="ARBA" id="ARBA00022825"/>
    </source>
</evidence>
<evidence type="ECO:0000256" key="3">
    <source>
        <dbReference type="ARBA" id="ARBA00022525"/>
    </source>
</evidence>
<dbReference type="OrthoDB" id="206201at2759"/>
<evidence type="ECO:0000313" key="15">
    <source>
        <dbReference type="EMBL" id="CAG8513157.1"/>
    </source>
</evidence>
<evidence type="ECO:0000256" key="1">
    <source>
        <dbReference type="ARBA" id="ARBA00011073"/>
    </source>
</evidence>
<keyword evidence="16" id="KW-1185">Reference proteome</keyword>
<reference evidence="15" key="1">
    <citation type="submission" date="2021-06" db="EMBL/GenBank/DDBJ databases">
        <authorList>
            <person name="Kallberg Y."/>
            <person name="Tangrot J."/>
            <person name="Rosling A."/>
        </authorList>
    </citation>
    <scope>NUCLEOTIDE SEQUENCE</scope>
    <source>
        <strain evidence="15">MT106</strain>
    </source>
</reference>
<dbReference type="PROSITE" id="PS51892">
    <property type="entry name" value="SUBTILASE"/>
    <property type="match status" value="1"/>
</dbReference>
<sequence>MRKRSSLVITLLLLYSSLLSTVSATKVKIEPFEHLSFLSQTYFVEYDKLVLPQISNFKVADFLDMDGQSISSLAQKFLGNIKLSGVNFKLRNSFDELLDAVTITVDSQDDLDKLNSMSIVKSIQPVSVVNRPKILVNDNINDSQVSPSLFYTDKLTGVAEVQAKTKYRGKNIKVGIIDTGIDYTHPAFGNCYKTKGCKIQYGYDFVGDAFNGTNAPQSDDDPLDQCSGHGTHVAGILAADDKVKNFTGVAPGVTLGIYRIFGCNGTSANDLVIKAMERAYKDGMDIINLSLGASGGGWAERPAAAAAEKLIAKGVVIVAAIGNDGDQGIFQTQAPGVALSAISVSAVENSKFASYYLTISSASDKKIEYSTQNLTRFNISGNPEIVATSDSINVTEDACKAQPANSLTGKIALIRRGGCPFTQKLANAQTAGAVGIIFYDNVISVLFPPVVDAKIPAALIRAESGEFIFNQIKKNKNVTVTFSKETFPFANPKAGKISSFSSFGPSNELDIKPEIAAPGGEIFSTYPVKLGSYKTISGTSMASPYFAGCVAILFEAKGKLNASETKKLFMNTAHPIQIFNATSQTRPQTSINKQGAGLVNLLDALSSTISISPPKLSLNDTANHKARNTIKIKNSGKNTVKLTVTHVGAQAINGYNFSQSFVPQQQPIFQNSFAKVNISESSIELRPGQLKSIKVTIKPPPDLDNDAYFLYSGLILFTDKANNKSYSVPYMGMKGIYKTLPILDTSVGTPFIQTKDADIYTDRKQNVTFTLQKDDDPILVVRLGQGTRILSVDVVPADTKIQSNVGGLNSSISSLPPSTPASSTELSPHDVQIGADVVPGSLGKISICGVSYYVARNQQTGPKRATPIIWNGKVDTVDGKRNVEVPNGSYRLVVLALKLYGDEKSKNDWEIWVSPRLDIQRP</sequence>
<dbReference type="InterPro" id="IPR015500">
    <property type="entry name" value="Peptidase_S8_subtilisin-rel"/>
</dbReference>
<keyword evidence="7 9" id="KW-0720">Serine protease</keyword>
<evidence type="ECO:0000256" key="6">
    <source>
        <dbReference type="ARBA" id="ARBA00022801"/>
    </source>
</evidence>
<dbReference type="InterPro" id="IPR022398">
    <property type="entry name" value="Peptidase_S8_His-AS"/>
</dbReference>
<dbReference type="SUPFAM" id="SSF52743">
    <property type="entry name" value="Subtilisin-like"/>
    <property type="match status" value="1"/>
</dbReference>
<evidence type="ECO:0000256" key="4">
    <source>
        <dbReference type="ARBA" id="ARBA00022670"/>
    </source>
</evidence>
<comment type="caution">
    <text evidence="15">The sequence shown here is derived from an EMBL/GenBank/DDBJ whole genome shotgun (WGS) entry which is preliminary data.</text>
</comment>
<dbReference type="CDD" id="cd07489">
    <property type="entry name" value="Peptidases_S8_5"/>
    <property type="match status" value="1"/>
</dbReference>
<dbReference type="PROSITE" id="PS00137">
    <property type="entry name" value="SUBTILASE_HIS"/>
    <property type="match status" value="1"/>
</dbReference>
<feature type="active site" description="Charge relay system" evidence="8 9">
    <location>
        <position position="540"/>
    </location>
</feature>
<feature type="active site" description="Charge relay system" evidence="8 9">
    <location>
        <position position="178"/>
    </location>
</feature>
<dbReference type="PROSITE" id="PS00136">
    <property type="entry name" value="SUBTILASE_ASP"/>
    <property type="match status" value="1"/>
</dbReference>
<evidence type="ECO:0000256" key="10">
    <source>
        <dbReference type="RuleBase" id="RU003355"/>
    </source>
</evidence>
<feature type="active site" description="Charge relay system" evidence="8 9">
    <location>
        <position position="229"/>
    </location>
</feature>
<name>A0A9N9A022_9GLOM</name>
<dbReference type="AlphaFoldDB" id="A0A9N9A022"/>
<dbReference type="Proteomes" id="UP000789831">
    <property type="component" value="Unassembled WGS sequence"/>
</dbReference>
<keyword evidence="2" id="KW-0134">Cell wall</keyword>
<dbReference type="InterPro" id="IPR050131">
    <property type="entry name" value="Peptidase_S8_subtilisin-like"/>
</dbReference>
<keyword evidence="5 11" id="KW-0732">Signal</keyword>
<feature type="signal peptide" evidence="11">
    <location>
        <begin position="1"/>
        <end position="24"/>
    </location>
</feature>
<evidence type="ECO:0000256" key="2">
    <source>
        <dbReference type="ARBA" id="ARBA00022512"/>
    </source>
</evidence>
<dbReference type="InterPro" id="IPR010435">
    <property type="entry name" value="C5a/SBT2-like_Fn3"/>
</dbReference>
<dbReference type="GO" id="GO:0004252">
    <property type="term" value="F:serine-type endopeptidase activity"/>
    <property type="evidence" value="ECO:0007669"/>
    <property type="project" value="UniProtKB-UniRule"/>
</dbReference>
<dbReference type="Pfam" id="PF00082">
    <property type="entry name" value="Peptidase_S8"/>
    <property type="match status" value="1"/>
</dbReference>
<gene>
    <name evidence="15" type="ORF">AGERDE_LOCUS4845</name>
</gene>
<keyword evidence="6 9" id="KW-0378">Hydrolase</keyword>
<evidence type="ECO:0000259" key="12">
    <source>
        <dbReference type="Pfam" id="PF00082"/>
    </source>
</evidence>
<dbReference type="PRINTS" id="PR00723">
    <property type="entry name" value="SUBTILISIN"/>
</dbReference>
<dbReference type="Pfam" id="PF06280">
    <property type="entry name" value="fn3_5"/>
    <property type="match status" value="1"/>
</dbReference>
<dbReference type="EMBL" id="CAJVPL010000596">
    <property type="protein sequence ID" value="CAG8513157.1"/>
    <property type="molecule type" value="Genomic_DNA"/>
</dbReference>
<comment type="similarity">
    <text evidence="1 9 10">Belongs to the peptidase S8 family.</text>
</comment>
<dbReference type="Gene3D" id="3.50.30.30">
    <property type="match status" value="1"/>
</dbReference>
<dbReference type="InterPro" id="IPR003137">
    <property type="entry name" value="PA_domain"/>
</dbReference>